<dbReference type="GO" id="GO:0070814">
    <property type="term" value="P:hydrogen sulfide biosynthetic process"/>
    <property type="evidence" value="ECO:0007669"/>
    <property type="project" value="UniProtKB-UniPathway"/>
</dbReference>
<evidence type="ECO:0000256" key="1">
    <source>
        <dbReference type="ARBA" id="ARBA00005048"/>
    </source>
</evidence>
<dbReference type="Pfam" id="PF14306">
    <property type="entry name" value="PUA_2"/>
    <property type="match status" value="1"/>
</dbReference>
<dbReference type="SUPFAM" id="SSF52374">
    <property type="entry name" value="Nucleotidylyl transferase"/>
    <property type="match status" value="1"/>
</dbReference>
<dbReference type="GO" id="GO:0005524">
    <property type="term" value="F:ATP binding"/>
    <property type="evidence" value="ECO:0007669"/>
    <property type="project" value="UniProtKB-KW"/>
</dbReference>
<keyword evidence="3 12" id="KW-0808">Transferase</keyword>
<evidence type="ECO:0000313" key="12">
    <source>
        <dbReference type="EMBL" id="RLE48700.1"/>
    </source>
</evidence>
<name>A0A497EPT7_9CREN</name>
<evidence type="ECO:0000259" key="10">
    <source>
        <dbReference type="Pfam" id="PF01747"/>
    </source>
</evidence>
<dbReference type="SUPFAM" id="SSF88697">
    <property type="entry name" value="PUA domain-like"/>
    <property type="match status" value="1"/>
</dbReference>
<gene>
    <name evidence="12" type="primary">sat</name>
    <name evidence="12" type="ORF">DRJ31_06680</name>
</gene>
<evidence type="ECO:0000256" key="2">
    <source>
        <dbReference type="ARBA" id="ARBA00012391"/>
    </source>
</evidence>
<dbReference type="Gene3D" id="3.40.50.620">
    <property type="entry name" value="HUPs"/>
    <property type="match status" value="1"/>
</dbReference>
<dbReference type="InterPro" id="IPR025980">
    <property type="entry name" value="ATP-Sase_PUA-like_dom"/>
</dbReference>
<dbReference type="PANTHER" id="PTHR43509:SF1">
    <property type="entry name" value="SULFATE ADENYLYLTRANSFERASE"/>
    <property type="match status" value="1"/>
</dbReference>
<evidence type="ECO:0000256" key="9">
    <source>
        <dbReference type="ARBA" id="ARBA00041598"/>
    </source>
</evidence>
<dbReference type="UniPathway" id="UPA00140">
    <property type="reaction ID" value="UER00204"/>
</dbReference>
<dbReference type="NCBIfam" id="NF003166">
    <property type="entry name" value="PRK04149.1"/>
    <property type="match status" value="1"/>
</dbReference>
<dbReference type="GO" id="GO:0004781">
    <property type="term" value="F:sulfate adenylyltransferase (ATP) activity"/>
    <property type="evidence" value="ECO:0007669"/>
    <property type="project" value="UniProtKB-EC"/>
</dbReference>
<accession>A0A497EPT7</accession>
<dbReference type="Gene3D" id="3.10.400.10">
    <property type="entry name" value="Sulfate adenylyltransferase"/>
    <property type="match status" value="1"/>
</dbReference>
<dbReference type="PANTHER" id="PTHR43509">
    <property type="match status" value="1"/>
</dbReference>
<evidence type="ECO:0000256" key="8">
    <source>
        <dbReference type="ARBA" id="ARBA00037980"/>
    </source>
</evidence>
<dbReference type="GO" id="GO:0000103">
    <property type="term" value="P:sulfate assimilation"/>
    <property type="evidence" value="ECO:0007669"/>
    <property type="project" value="InterPro"/>
</dbReference>
<evidence type="ECO:0000259" key="11">
    <source>
        <dbReference type="Pfam" id="PF14306"/>
    </source>
</evidence>
<dbReference type="EC" id="2.7.7.4" evidence="2"/>
<dbReference type="EMBL" id="QMQV01000062">
    <property type="protein sequence ID" value="RLE48700.1"/>
    <property type="molecule type" value="Genomic_DNA"/>
</dbReference>
<evidence type="ECO:0000256" key="5">
    <source>
        <dbReference type="ARBA" id="ARBA00022741"/>
    </source>
</evidence>
<comment type="caution">
    <text evidence="12">The sequence shown here is derived from an EMBL/GenBank/DDBJ whole genome shotgun (WGS) entry which is preliminary data.</text>
</comment>
<evidence type="ECO:0000256" key="6">
    <source>
        <dbReference type="ARBA" id="ARBA00022840"/>
    </source>
</evidence>
<dbReference type="Pfam" id="PF01747">
    <property type="entry name" value="ATP-sulfurylase"/>
    <property type="match status" value="1"/>
</dbReference>
<dbReference type="InterPro" id="IPR024951">
    <property type="entry name" value="Sulfurylase_cat_dom"/>
</dbReference>
<organism evidence="12 13">
    <name type="scientific">Thermoproteota archaeon</name>
    <dbReference type="NCBI Taxonomy" id="2056631"/>
    <lineage>
        <taxon>Archaea</taxon>
        <taxon>Thermoproteota</taxon>
    </lineage>
</organism>
<evidence type="ECO:0000256" key="7">
    <source>
        <dbReference type="ARBA" id="ARBA00031812"/>
    </source>
</evidence>
<dbReference type="InterPro" id="IPR020792">
    <property type="entry name" value="SO4_adenylyltransferase_pro"/>
</dbReference>
<evidence type="ECO:0000313" key="13">
    <source>
        <dbReference type="Proteomes" id="UP000278475"/>
    </source>
</evidence>
<protein>
    <recommendedName>
        <fullName evidence="2">sulfate adenylyltransferase</fullName>
        <ecNumber evidence="2">2.7.7.4</ecNumber>
    </recommendedName>
    <alternativeName>
        <fullName evidence="9">ATP-sulfurylase</fullName>
    </alternativeName>
    <alternativeName>
        <fullName evidence="7">Sulfate adenylate transferase</fullName>
    </alternativeName>
</protein>
<dbReference type="AlphaFoldDB" id="A0A497EPT7"/>
<proteinExistence type="inferred from homology"/>
<comment type="pathway">
    <text evidence="1">Sulfur metabolism; hydrogen sulfide biosynthesis; sulfite from sulfate: step 1/3.</text>
</comment>
<dbReference type="HAMAP" id="MF_00066">
    <property type="entry name" value="Sulf_adenylyltr"/>
    <property type="match status" value="1"/>
</dbReference>
<dbReference type="NCBIfam" id="TIGR00339">
    <property type="entry name" value="sopT"/>
    <property type="match status" value="1"/>
</dbReference>
<dbReference type="InterPro" id="IPR002650">
    <property type="entry name" value="Sulphate_adenylyltransferase"/>
</dbReference>
<keyword evidence="6" id="KW-0067">ATP-binding</keyword>
<feature type="domain" description="ATP-sulfurylase PUA-like" evidence="11">
    <location>
        <begin position="4"/>
        <end position="158"/>
    </location>
</feature>
<dbReference type="Proteomes" id="UP000278475">
    <property type="component" value="Unassembled WGS sequence"/>
</dbReference>
<evidence type="ECO:0000256" key="3">
    <source>
        <dbReference type="ARBA" id="ARBA00022679"/>
    </source>
</evidence>
<keyword evidence="5" id="KW-0547">Nucleotide-binding</keyword>
<feature type="non-terminal residue" evidence="12">
    <location>
        <position position="374"/>
    </location>
</feature>
<comment type="similarity">
    <text evidence="8">Belongs to the sulfate adenylyltransferase family.</text>
</comment>
<reference evidence="12 13" key="1">
    <citation type="submission" date="2018-06" db="EMBL/GenBank/DDBJ databases">
        <title>Extensive metabolic versatility and redundancy in microbially diverse, dynamic hydrothermal sediments.</title>
        <authorList>
            <person name="Dombrowski N."/>
            <person name="Teske A."/>
            <person name="Baker B.J."/>
        </authorList>
    </citation>
    <scope>NUCLEOTIDE SEQUENCE [LARGE SCALE GENOMIC DNA]</scope>
    <source>
        <strain evidence="12">B66_G16</strain>
    </source>
</reference>
<dbReference type="InterPro" id="IPR014729">
    <property type="entry name" value="Rossmann-like_a/b/a_fold"/>
</dbReference>
<dbReference type="InterPro" id="IPR015947">
    <property type="entry name" value="PUA-like_sf"/>
</dbReference>
<evidence type="ECO:0000256" key="4">
    <source>
        <dbReference type="ARBA" id="ARBA00022695"/>
    </source>
</evidence>
<sequence>MVSIPHGGRLVNRVTSKKRAEALIEESKHLPKIEVSLDLAVDIENIAFGAFSPLEGFMVREDYESVLYSMRLSNDLPWTIPIVLDVDQEACSSFKAGDDVALVYNGEPLAVMKVEEVYRYDKKEYAQHVYKTIDVNHPGVNKVMNLKEFFVGGQIDLIGKLSNPFEKYTLRPIETRLLFKERGWKTIAGFQTRNAPHLGHEYAQKTALAFVDGLFINPLIGRKKKGDFKDEVILAAYEALISNYFPKDVVVLSILRTEMRYAGPREAIFHAIVRKNFGCTHFIVGRDHAGVGSYYKPYEAQELFREFPDLGITPLFLKEFFYCGRCGGVVNEKTCPHPDEFRVRFSGTKIRQIIMKGEEPPPCLIRPEVYKVIK</sequence>
<feature type="domain" description="Sulphate adenylyltransferase catalytic" evidence="10">
    <location>
        <begin position="167"/>
        <end position="373"/>
    </location>
</feature>
<dbReference type="CDD" id="cd00517">
    <property type="entry name" value="ATPS"/>
    <property type="match status" value="1"/>
</dbReference>
<keyword evidence="4 12" id="KW-0548">Nucleotidyltransferase</keyword>